<accession>A0A2R5GQ11</accession>
<sequence length="162" mass="17222">MQCSYPSSTASAGVGVTTGAPLTSSTPVITAETIQLHAVQFWDPDGTRALIADRGSIGGGLAIGFGLIAFGSWMWGCALIAVTVLTASYLSTIYRLSKWRASSGIEQQALFNDMYEIVEQTCTDTRRMSPPRPGQVTPTASFNVNAWDDDETVADGGVPKLR</sequence>
<comment type="caution">
    <text evidence="2">The sequence shown here is derived from an EMBL/GenBank/DDBJ whole genome shotgun (WGS) entry which is preliminary data.</text>
</comment>
<evidence type="ECO:0000313" key="2">
    <source>
        <dbReference type="EMBL" id="GBG29974.1"/>
    </source>
</evidence>
<dbReference type="InParanoid" id="A0A2R5GQ11"/>
<name>A0A2R5GQ11_9STRA</name>
<organism evidence="2 3">
    <name type="scientific">Hondaea fermentalgiana</name>
    <dbReference type="NCBI Taxonomy" id="2315210"/>
    <lineage>
        <taxon>Eukaryota</taxon>
        <taxon>Sar</taxon>
        <taxon>Stramenopiles</taxon>
        <taxon>Bigyra</taxon>
        <taxon>Labyrinthulomycetes</taxon>
        <taxon>Thraustochytrida</taxon>
        <taxon>Thraustochytriidae</taxon>
        <taxon>Hondaea</taxon>
    </lineage>
</organism>
<reference evidence="2 3" key="1">
    <citation type="submission" date="2017-12" db="EMBL/GenBank/DDBJ databases">
        <title>Sequencing, de novo assembly and annotation of complete genome of a new Thraustochytrid species, strain FCC1311.</title>
        <authorList>
            <person name="Sedici K."/>
            <person name="Godart F."/>
            <person name="Aiese Cigliano R."/>
            <person name="Sanseverino W."/>
            <person name="Barakat M."/>
            <person name="Ortet P."/>
            <person name="Marechal E."/>
            <person name="Cagnac O."/>
            <person name="Amato A."/>
        </authorList>
    </citation>
    <scope>NUCLEOTIDE SEQUENCE [LARGE SCALE GENOMIC DNA]</scope>
</reference>
<proteinExistence type="predicted"/>
<dbReference type="Proteomes" id="UP000241890">
    <property type="component" value="Unassembled WGS sequence"/>
</dbReference>
<gene>
    <name evidence="2" type="ORF">FCC1311_061942</name>
</gene>
<keyword evidence="3" id="KW-1185">Reference proteome</keyword>
<protein>
    <submittedName>
        <fullName evidence="2">Uncharacterized protein</fullName>
    </submittedName>
</protein>
<evidence type="ECO:0000256" key="1">
    <source>
        <dbReference type="SAM" id="Phobius"/>
    </source>
</evidence>
<keyword evidence="1" id="KW-1133">Transmembrane helix</keyword>
<dbReference type="EMBL" id="BEYU01000068">
    <property type="protein sequence ID" value="GBG29974.1"/>
    <property type="molecule type" value="Genomic_DNA"/>
</dbReference>
<evidence type="ECO:0000313" key="3">
    <source>
        <dbReference type="Proteomes" id="UP000241890"/>
    </source>
</evidence>
<feature type="transmembrane region" description="Helical" evidence="1">
    <location>
        <begin position="63"/>
        <end position="90"/>
    </location>
</feature>
<keyword evidence="1" id="KW-0812">Transmembrane</keyword>
<dbReference type="AlphaFoldDB" id="A0A2R5GQ11"/>
<keyword evidence="1" id="KW-0472">Membrane</keyword>